<accession>A0AA35YA96</accession>
<reference evidence="1" key="1">
    <citation type="submission" date="2023-04" db="EMBL/GenBank/DDBJ databases">
        <authorList>
            <person name="Vijverberg K."/>
            <person name="Xiong W."/>
            <person name="Schranz E."/>
        </authorList>
    </citation>
    <scope>NUCLEOTIDE SEQUENCE</scope>
</reference>
<dbReference type="EMBL" id="OX465086">
    <property type="protein sequence ID" value="CAI9264586.1"/>
    <property type="molecule type" value="Genomic_DNA"/>
</dbReference>
<organism evidence="1 2">
    <name type="scientific">Lactuca saligna</name>
    <name type="common">Willowleaf lettuce</name>
    <dbReference type="NCBI Taxonomy" id="75948"/>
    <lineage>
        <taxon>Eukaryota</taxon>
        <taxon>Viridiplantae</taxon>
        <taxon>Streptophyta</taxon>
        <taxon>Embryophyta</taxon>
        <taxon>Tracheophyta</taxon>
        <taxon>Spermatophyta</taxon>
        <taxon>Magnoliopsida</taxon>
        <taxon>eudicotyledons</taxon>
        <taxon>Gunneridae</taxon>
        <taxon>Pentapetalae</taxon>
        <taxon>asterids</taxon>
        <taxon>campanulids</taxon>
        <taxon>Asterales</taxon>
        <taxon>Asteraceae</taxon>
        <taxon>Cichorioideae</taxon>
        <taxon>Cichorieae</taxon>
        <taxon>Lactucinae</taxon>
        <taxon>Lactuca</taxon>
    </lineage>
</organism>
<proteinExistence type="predicted"/>
<name>A0AA35YA96_LACSI</name>
<gene>
    <name evidence="1" type="ORF">LSALG_LOCUS5227</name>
</gene>
<evidence type="ECO:0000313" key="2">
    <source>
        <dbReference type="Proteomes" id="UP001177003"/>
    </source>
</evidence>
<dbReference type="Proteomes" id="UP001177003">
    <property type="component" value="Chromosome 0"/>
</dbReference>
<dbReference type="AlphaFoldDB" id="A0AA35YA96"/>
<keyword evidence="2" id="KW-1185">Reference proteome</keyword>
<sequence length="118" mass="12925">MIRVGEAVSEINPWVFSFPASTMSEKECQKSTLNIVAAIQKISAVLKVTSNFGCVVTLTQQDDGIIKPLFCPPLLNQSANKYHHNIIKTTTSVVIFSVGLSEELNIQRLPIPTRVAPT</sequence>
<evidence type="ECO:0000313" key="1">
    <source>
        <dbReference type="EMBL" id="CAI9264586.1"/>
    </source>
</evidence>
<protein>
    <submittedName>
        <fullName evidence="1">Uncharacterized protein</fullName>
    </submittedName>
</protein>